<dbReference type="InterPro" id="IPR036365">
    <property type="entry name" value="PGBD-like_sf"/>
</dbReference>
<accession>A0ABD3RM52</accession>
<sequence length="370" mass="40759">MPNVSPNPTPHATPGPTPHAMPNPTPHTTPDPMPHATPNPTPHAMPNSMPNASPNALPNSTPNPMQICPSTFAACKNRPALTTSDTYKEVLVDLQCLLNHNIAMQLKVDGIFGSKTKANVLAWQRKKGLIKDGVVGIKTWNTLCNTFIPMSDLLVQKLVNLAEKEEELHVVEVPLGSNRGPRVDEFRAATWLALGNGWDWCAAFICWLMREAMKNHSYEFWRPQTAGAWDFENWAREQTCGVSLKKPHGNDIYAGDIVVFKLQHIGLATNAPDAAGYIKTIEGNTSADGSINTKVHGVFAKKCKLSDIRSRIRITESDCYLSSLSEMSIDDTRMLTSNNLLMSMSMSMSTSMSMSMSMSTSMSMSMSMWM</sequence>
<evidence type="ECO:0000313" key="5">
    <source>
        <dbReference type="Proteomes" id="UP001530377"/>
    </source>
</evidence>
<dbReference type="Pfam" id="PF01471">
    <property type="entry name" value="PG_binding_1"/>
    <property type="match status" value="1"/>
</dbReference>
<dbReference type="InterPro" id="IPR007921">
    <property type="entry name" value="CHAP_dom"/>
</dbReference>
<dbReference type="Proteomes" id="UP001530377">
    <property type="component" value="Unassembled WGS sequence"/>
</dbReference>
<feature type="domain" description="Peptidase C51" evidence="3">
    <location>
        <begin position="195"/>
        <end position="284"/>
    </location>
</feature>
<feature type="domain" description="Peptidoglycan binding-like" evidence="2">
    <location>
        <begin position="93"/>
        <end position="143"/>
    </location>
</feature>
<evidence type="ECO:0000313" key="4">
    <source>
        <dbReference type="EMBL" id="KAL3808620.1"/>
    </source>
</evidence>
<dbReference type="Pfam" id="PF05257">
    <property type="entry name" value="CHAP"/>
    <property type="match status" value="1"/>
</dbReference>
<name>A0ABD3RM52_9STRA</name>
<feature type="region of interest" description="Disordered" evidence="1">
    <location>
        <begin position="1"/>
        <end position="63"/>
    </location>
</feature>
<feature type="compositionally biased region" description="Polar residues" evidence="1">
    <location>
        <begin position="48"/>
        <end position="63"/>
    </location>
</feature>
<keyword evidence="5" id="KW-1185">Reference proteome</keyword>
<proteinExistence type="predicted"/>
<dbReference type="EMBL" id="JALLPB020000484">
    <property type="protein sequence ID" value="KAL3808620.1"/>
    <property type="molecule type" value="Genomic_DNA"/>
</dbReference>
<dbReference type="Gene3D" id="1.10.101.10">
    <property type="entry name" value="PGBD-like superfamily/PGBD"/>
    <property type="match status" value="1"/>
</dbReference>
<evidence type="ECO:0008006" key="6">
    <source>
        <dbReference type="Google" id="ProtNLM"/>
    </source>
</evidence>
<comment type="caution">
    <text evidence="4">The sequence shown here is derived from an EMBL/GenBank/DDBJ whole genome shotgun (WGS) entry which is preliminary data.</text>
</comment>
<dbReference type="SUPFAM" id="SSF47090">
    <property type="entry name" value="PGBD-like"/>
    <property type="match status" value="1"/>
</dbReference>
<evidence type="ECO:0000259" key="3">
    <source>
        <dbReference type="Pfam" id="PF05257"/>
    </source>
</evidence>
<dbReference type="InterPro" id="IPR036366">
    <property type="entry name" value="PGBDSf"/>
</dbReference>
<dbReference type="InterPro" id="IPR002477">
    <property type="entry name" value="Peptidoglycan-bd-like"/>
</dbReference>
<dbReference type="AlphaFoldDB" id="A0ABD3RM52"/>
<gene>
    <name evidence="4" type="ORF">ACHAXA_009001</name>
</gene>
<evidence type="ECO:0000259" key="2">
    <source>
        <dbReference type="Pfam" id="PF01471"/>
    </source>
</evidence>
<organism evidence="4 5">
    <name type="scientific">Cyclostephanos tholiformis</name>
    <dbReference type="NCBI Taxonomy" id="382380"/>
    <lineage>
        <taxon>Eukaryota</taxon>
        <taxon>Sar</taxon>
        <taxon>Stramenopiles</taxon>
        <taxon>Ochrophyta</taxon>
        <taxon>Bacillariophyta</taxon>
        <taxon>Coscinodiscophyceae</taxon>
        <taxon>Thalassiosirophycidae</taxon>
        <taxon>Stephanodiscales</taxon>
        <taxon>Stephanodiscaceae</taxon>
        <taxon>Cyclostephanos</taxon>
    </lineage>
</organism>
<evidence type="ECO:0000256" key="1">
    <source>
        <dbReference type="SAM" id="MobiDB-lite"/>
    </source>
</evidence>
<feature type="compositionally biased region" description="Pro residues" evidence="1">
    <location>
        <begin position="1"/>
        <end position="43"/>
    </location>
</feature>
<reference evidence="4 5" key="1">
    <citation type="submission" date="2024-10" db="EMBL/GenBank/DDBJ databases">
        <title>Updated reference genomes for cyclostephanoid diatoms.</title>
        <authorList>
            <person name="Roberts W.R."/>
            <person name="Alverson A.J."/>
        </authorList>
    </citation>
    <scope>NUCLEOTIDE SEQUENCE [LARGE SCALE GENOMIC DNA]</scope>
    <source>
        <strain evidence="4 5">AJA228-03</strain>
    </source>
</reference>
<protein>
    <recommendedName>
        <fullName evidence="6">Peptidoglycan binding-like domain-containing protein</fullName>
    </recommendedName>
</protein>